<sequence>MGLIKHAQDMTGGAQLRQRGRDCASLCAALDDPQALVRRWAARDLADCSDPASSAGVRAALLARLPREPEAAVRAIILSTLLKLADQGVVLQLLACLRSGEPALCQEIIGVLQQLPALVAPQIPALLRDSDSALRILTVNILESLRHADVEALLLEVIARDEHLNVCAAAVDLLGEVGSAAARLPLQQLKQRFAGEPYIAFAADLALRRLEEM</sequence>
<dbReference type="Proteomes" id="UP000478090">
    <property type="component" value="Unassembled WGS sequence"/>
</dbReference>
<protein>
    <submittedName>
        <fullName evidence="1">HEAT repeat domain-containing protein</fullName>
    </submittedName>
</protein>
<organism evidence="1 2">
    <name type="scientific">Duganella qianjiadongensis</name>
    <dbReference type="NCBI Taxonomy" id="2692176"/>
    <lineage>
        <taxon>Bacteria</taxon>
        <taxon>Pseudomonadati</taxon>
        <taxon>Pseudomonadota</taxon>
        <taxon>Betaproteobacteria</taxon>
        <taxon>Burkholderiales</taxon>
        <taxon>Oxalobacteraceae</taxon>
        <taxon>Telluria group</taxon>
        <taxon>Duganella</taxon>
    </lineage>
</organism>
<keyword evidence="2" id="KW-1185">Reference proteome</keyword>
<dbReference type="InterPro" id="IPR011989">
    <property type="entry name" value="ARM-like"/>
</dbReference>
<dbReference type="SUPFAM" id="SSF48371">
    <property type="entry name" value="ARM repeat"/>
    <property type="match status" value="1"/>
</dbReference>
<name>A0ABW9VIB6_9BURK</name>
<dbReference type="Pfam" id="PF13646">
    <property type="entry name" value="HEAT_2"/>
    <property type="match status" value="1"/>
</dbReference>
<evidence type="ECO:0000313" key="2">
    <source>
        <dbReference type="Proteomes" id="UP000478090"/>
    </source>
</evidence>
<evidence type="ECO:0000313" key="1">
    <source>
        <dbReference type="EMBL" id="MYM39198.1"/>
    </source>
</evidence>
<comment type="caution">
    <text evidence="1">The sequence shown here is derived from an EMBL/GenBank/DDBJ whole genome shotgun (WGS) entry which is preliminary data.</text>
</comment>
<gene>
    <name evidence="1" type="ORF">GTP27_07610</name>
</gene>
<dbReference type="RefSeq" id="WP_161038591.1">
    <property type="nucleotide sequence ID" value="NZ_WWCM01000004.1"/>
</dbReference>
<reference evidence="1 2" key="1">
    <citation type="submission" date="2019-12" db="EMBL/GenBank/DDBJ databases">
        <title>Novel species isolated from a subtropical stream in China.</title>
        <authorList>
            <person name="Lu H."/>
        </authorList>
    </citation>
    <scope>NUCLEOTIDE SEQUENCE [LARGE SCALE GENOMIC DNA]</scope>
    <source>
        <strain evidence="1 2">CY13W</strain>
    </source>
</reference>
<proteinExistence type="predicted"/>
<dbReference type="Gene3D" id="1.25.10.10">
    <property type="entry name" value="Leucine-rich Repeat Variant"/>
    <property type="match status" value="1"/>
</dbReference>
<dbReference type="InterPro" id="IPR016024">
    <property type="entry name" value="ARM-type_fold"/>
</dbReference>
<dbReference type="EMBL" id="WWCM01000004">
    <property type="protein sequence ID" value="MYM39198.1"/>
    <property type="molecule type" value="Genomic_DNA"/>
</dbReference>
<accession>A0ABW9VIB6</accession>